<gene>
    <name evidence="1" type="ORF">C2E21_8209</name>
</gene>
<keyword evidence="2" id="KW-1185">Reference proteome</keyword>
<evidence type="ECO:0000313" key="2">
    <source>
        <dbReference type="Proteomes" id="UP000239899"/>
    </source>
</evidence>
<dbReference type="OrthoDB" id="10415133at2759"/>
<sequence length="432" mass="45763">MALKVNQDPNEFYAPEHKLMAAVEVLLDAGYRPAVYYDVFVQYSDPEQWQSRRRWKEFDPIWSDSGLDLLGNNKWLDKAIRHLPWSPAKHGSFLPAFRKAAPIRSSLGKFTRRPASTQSARSSLTALAPATMAGELEHAAQELLAQPDFAAALGLIESRLAARQGGQPAAEAAKPAMQVTSQEDLEAQVAAEIKEQQRQRQEAVDAYNTAADGIIALLEQSSGSQLVAVPALLLPAVTTLLRFYHADAADAGPAPQLSREVQVLLSPASRAAVAAHLTDLHQRASAKQGPFVAALPPEALGEGVTPDMLPGGRTCRLLAKADGSLVAGLAAAPAAEVPGLPGGPLNLQTLAFGLAVAERQVPVLHPLSLLMLDAAGERFVACSVCGHVPCLEHAHMRLVSRQLADSIAQRLAEMEGEEEGAAAAAGSSGKPA</sequence>
<organism evidence="1 2">
    <name type="scientific">Chlorella sorokiniana</name>
    <name type="common">Freshwater green alga</name>
    <dbReference type="NCBI Taxonomy" id="3076"/>
    <lineage>
        <taxon>Eukaryota</taxon>
        <taxon>Viridiplantae</taxon>
        <taxon>Chlorophyta</taxon>
        <taxon>core chlorophytes</taxon>
        <taxon>Trebouxiophyceae</taxon>
        <taxon>Chlorellales</taxon>
        <taxon>Chlorellaceae</taxon>
        <taxon>Chlorella clade</taxon>
        <taxon>Chlorella</taxon>
    </lineage>
</organism>
<dbReference type="AlphaFoldDB" id="A0A2P6TF71"/>
<protein>
    <submittedName>
        <fullName evidence="1">XRE family transcriptional regulator</fullName>
    </submittedName>
</protein>
<accession>A0A2P6TF71</accession>
<dbReference type="EMBL" id="LHPG02000019">
    <property type="protein sequence ID" value="PRW32621.1"/>
    <property type="molecule type" value="Genomic_DNA"/>
</dbReference>
<comment type="caution">
    <text evidence="1">The sequence shown here is derived from an EMBL/GenBank/DDBJ whole genome shotgun (WGS) entry which is preliminary data.</text>
</comment>
<proteinExistence type="predicted"/>
<name>A0A2P6TF71_CHLSO</name>
<dbReference type="Proteomes" id="UP000239899">
    <property type="component" value="Unassembled WGS sequence"/>
</dbReference>
<reference evidence="1 2" key="1">
    <citation type="journal article" date="2018" name="Plant J.">
        <title>Genome sequences of Chlorella sorokiniana UTEX 1602 and Micractinium conductrix SAG 241.80: implications to maltose excretion by a green alga.</title>
        <authorList>
            <person name="Arriola M.B."/>
            <person name="Velmurugan N."/>
            <person name="Zhang Y."/>
            <person name="Plunkett M.H."/>
            <person name="Hondzo H."/>
            <person name="Barney B.M."/>
        </authorList>
    </citation>
    <scope>NUCLEOTIDE SEQUENCE [LARGE SCALE GENOMIC DNA]</scope>
    <source>
        <strain evidence="2">UTEX 1602</strain>
    </source>
</reference>
<evidence type="ECO:0000313" key="1">
    <source>
        <dbReference type="EMBL" id="PRW32621.1"/>
    </source>
</evidence>